<dbReference type="PROSITE" id="PS51464">
    <property type="entry name" value="SIS"/>
    <property type="match status" value="2"/>
</dbReference>
<dbReference type="GO" id="GO:0006047">
    <property type="term" value="P:UDP-N-acetylglucosamine metabolic process"/>
    <property type="evidence" value="ECO:0007669"/>
    <property type="project" value="TreeGrafter"/>
</dbReference>
<evidence type="ECO:0000313" key="10">
    <source>
        <dbReference type="EMBL" id="KKQ34503.1"/>
    </source>
</evidence>
<keyword evidence="6" id="KW-0677">Repeat</keyword>
<evidence type="ECO:0000256" key="1">
    <source>
        <dbReference type="ARBA" id="ARBA00001031"/>
    </source>
</evidence>
<evidence type="ECO:0000256" key="2">
    <source>
        <dbReference type="ARBA" id="ARBA00012916"/>
    </source>
</evidence>
<evidence type="ECO:0000256" key="4">
    <source>
        <dbReference type="ARBA" id="ARBA00022576"/>
    </source>
</evidence>
<dbReference type="InterPro" id="IPR047084">
    <property type="entry name" value="GFAT_N"/>
</dbReference>
<evidence type="ECO:0000256" key="7">
    <source>
        <dbReference type="ARBA" id="ARBA00022962"/>
    </source>
</evidence>
<organism evidence="10 11">
    <name type="scientific">candidate division WS6 bacterium GW2011_GWA2_37_6</name>
    <dbReference type="NCBI Taxonomy" id="1619087"/>
    <lineage>
        <taxon>Bacteria</taxon>
        <taxon>Candidatus Dojkabacteria</taxon>
    </lineage>
</organism>
<gene>
    <name evidence="10" type="ORF">US52_C0056G0003</name>
</gene>
<dbReference type="GO" id="GO:0006002">
    <property type="term" value="P:fructose 6-phosphate metabolic process"/>
    <property type="evidence" value="ECO:0007669"/>
    <property type="project" value="TreeGrafter"/>
</dbReference>
<dbReference type="InterPro" id="IPR017932">
    <property type="entry name" value="GATase_2_dom"/>
</dbReference>
<accession>A0A0G0GTX8</accession>
<evidence type="ECO:0000256" key="5">
    <source>
        <dbReference type="ARBA" id="ARBA00022679"/>
    </source>
</evidence>
<keyword evidence="4 10" id="KW-0032">Aminotransferase</keyword>
<dbReference type="NCBIfam" id="TIGR01135">
    <property type="entry name" value="glmS"/>
    <property type="match status" value="1"/>
</dbReference>
<dbReference type="Gene3D" id="3.40.50.10490">
    <property type="entry name" value="Glucose-6-phosphate isomerase like protein, domain 1"/>
    <property type="match status" value="2"/>
</dbReference>
<dbReference type="CDD" id="cd05008">
    <property type="entry name" value="SIS_GlmS_GlmD_1"/>
    <property type="match status" value="1"/>
</dbReference>
<keyword evidence="5 10" id="KW-0808">Transferase</keyword>
<evidence type="ECO:0000256" key="6">
    <source>
        <dbReference type="ARBA" id="ARBA00022737"/>
    </source>
</evidence>
<dbReference type="CDD" id="cd05009">
    <property type="entry name" value="SIS_GlmS_GlmD_2"/>
    <property type="match status" value="1"/>
</dbReference>
<dbReference type="PATRIC" id="fig|1619087.5.peg.667"/>
<comment type="caution">
    <text evidence="10">The sequence shown here is derived from an EMBL/GenBank/DDBJ whole genome shotgun (WGS) entry which is preliminary data.</text>
</comment>
<dbReference type="GO" id="GO:0097367">
    <property type="term" value="F:carbohydrate derivative binding"/>
    <property type="evidence" value="ECO:0007669"/>
    <property type="project" value="InterPro"/>
</dbReference>
<dbReference type="CDD" id="cd00714">
    <property type="entry name" value="GFAT"/>
    <property type="match status" value="1"/>
</dbReference>
<dbReference type="FunFam" id="3.60.20.10:FF:000006">
    <property type="entry name" value="Glutamine--fructose-6-phosphate aminotransferase [isomerizing]"/>
    <property type="match status" value="1"/>
</dbReference>
<dbReference type="Pfam" id="PF13522">
    <property type="entry name" value="GATase_6"/>
    <property type="match status" value="1"/>
</dbReference>
<sequence length="593" mass="65816">MCGIFGYIGKKDASSAILEGLKRLEYRGYDSWGVAVIDSNKEGIKVQKKIGAIGDLSELKDLPKSHIGIGHTRWATHGGVTTTNAHPHYSSDNSFVLAQNGIVENYQELKKELLSKGYKFITQTDTEIIVRLVEDELKKTKDLRKAFRAAFLQLDGRNTVILLSSVGEHVIAIRNGSPLVIGISPDESFFASDTLSFANKTDKVVYMNDFEMVEYKDGKINLFDVKSDKKIDTKISKLDHEDVTINKEGFEHYMLKEILDQKYTIKNAVSYTEEELRQVVAAVKKARNVYTLGAGGAFYAADQVAYLLRTIANIPAIGLRPYEIESNKVLVQKGDLIIVISQSGETADNLEALKQIRDKGIKIASAVNMLGSTTTRISDYPFFSRTGPELCVLSTKSGSAQMAFGYLLAKNIIGEHDEAKKSVDDLSKFLEKYLNDKFLRKIEEISTRIYKKEHAFLLGKGRNYQIANIGALNIKEASYLHAEGFTAGELKHGVIALIDKGTPVFSFVDDDEDNKYMIGATAEVKARGAYVIGLSTKNNELFDEFIELPTVSGIDAAMLANTIPCQLFAYFIAKKRGYNPDKPRNLAKSVTVK</sequence>
<reference evidence="10 11" key="1">
    <citation type="journal article" date="2015" name="Nature">
        <title>rRNA introns, odd ribosomes, and small enigmatic genomes across a large radiation of phyla.</title>
        <authorList>
            <person name="Brown C.T."/>
            <person name="Hug L.A."/>
            <person name="Thomas B.C."/>
            <person name="Sharon I."/>
            <person name="Castelle C.J."/>
            <person name="Singh A."/>
            <person name="Wilkins M.J."/>
            <person name="Williams K.H."/>
            <person name="Banfield J.F."/>
        </authorList>
    </citation>
    <scope>NUCLEOTIDE SEQUENCE [LARGE SCALE GENOMIC DNA]</scope>
</reference>
<dbReference type="Gene3D" id="3.60.20.10">
    <property type="entry name" value="Glutamine Phosphoribosylpyrophosphate, subunit 1, domain 1"/>
    <property type="match status" value="1"/>
</dbReference>
<name>A0A0G0GTX8_9BACT</name>
<evidence type="ECO:0000259" key="8">
    <source>
        <dbReference type="PROSITE" id="PS51278"/>
    </source>
</evidence>
<protein>
    <recommendedName>
        <fullName evidence="3">Glutamine--fructose-6-phosphate aminotransferase [isomerizing]</fullName>
        <ecNumber evidence="2">2.6.1.16</ecNumber>
    </recommendedName>
</protein>
<keyword evidence="7" id="KW-0315">Glutamine amidotransferase</keyword>
<dbReference type="InterPro" id="IPR029055">
    <property type="entry name" value="Ntn_hydrolases_N"/>
</dbReference>
<dbReference type="SUPFAM" id="SSF56235">
    <property type="entry name" value="N-terminal nucleophile aminohydrolases (Ntn hydrolases)"/>
    <property type="match status" value="1"/>
</dbReference>
<evidence type="ECO:0000256" key="3">
    <source>
        <dbReference type="ARBA" id="ARBA00016090"/>
    </source>
</evidence>
<dbReference type="Proteomes" id="UP000034852">
    <property type="component" value="Unassembled WGS sequence"/>
</dbReference>
<dbReference type="EMBL" id="LBTH01000056">
    <property type="protein sequence ID" value="KKQ34503.1"/>
    <property type="molecule type" value="Genomic_DNA"/>
</dbReference>
<feature type="domain" description="Glutamine amidotransferase type-2" evidence="8">
    <location>
        <begin position="2"/>
        <end position="218"/>
    </location>
</feature>
<feature type="domain" description="SIS" evidence="9">
    <location>
        <begin position="445"/>
        <end position="583"/>
    </location>
</feature>
<feature type="domain" description="SIS" evidence="9">
    <location>
        <begin position="279"/>
        <end position="418"/>
    </location>
</feature>
<dbReference type="GO" id="GO:0004360">
    <property type="term" value="F:glutamine-fructose-6-phosphate transaminase (isomerizing) activity"/>
    <property type="evidence" value="ECO:0007669"/>
    <property type="project" value="UniProtKB-EC"/>
</dbReference>
<dbReference type="NCBIfam" id="NF001484">
    <property type="entry name" value="PRK00331.1"/>
    <property type="match status" value="1"/>
</dbReference>
<proteinExistence type="predicted"/>
<dbReference type="AlphaFoldDB" id="A0A0G0GTX8"/>
<dbReference type="InterPro" id="IPR035490">
    <property type="entry name" value="GlmS/FrlB_SIS"/>
</dbReference>
<dbReference type="InterPro" id="IPR035466">
    <property type="entry name" value="GlmS/AgaS_SIS"/>
</dbReference>
<dbReference type="PANTHER" id="PTHR10937:SF0">
    <property type="entry name" value="GLUTAMINE--FRUCTOSE-6-PHOSPHATE TRANSAMINASE (ISOMERIZING)"/>
    <property type="match status" value="1"/>
</dbReference>
<evidence type="ECO:0000313" key="11">
    <source>
        <dbReference type="Proteomes" id="UP000034852"/>
    </source>
</evidence>
<dbReference type="PROSITE" id="PS51278">
    <property type="entry name" value="GATASE_TYPE_2"/>
    <property type="match status" value="1"/>
</dbReference>
<dbReference type="EC" id="2.6.1.16" evidence="2"/>
<dbReference type="InterPro" id="IPR001347">
    <property type="entry name" value="SIS_dom"/>
</dbReference>
<evidence type="ECO:0000259" key="9">
    <source>
        <dbReference type="PROSITE" id="PS51464"/>
    </source>
</evidence>
<dbReference type="InterPro" id="IPR005855">
    <property type="entry name" value="GFAT"/>
</dbReference>
<dbReference type="InterPro" id="IPR046348">
    <property type="entry name" value="SIS_dom_sf"/>
</dbReference>
<dbReference type="PANTHER" id="PTHR10937">
    <property type="entry name" value="GLUCOSAMINE--FRUCTOSE-6-PHOSPHATE AMINOTRANSFERASE, ISOMERIZING"/>
    <property type="match status" value="1"/>
</dbReference>
<dbReference type="Pfam" id="PF01380">
    <property type="entry name" value="SIS"/>
    <property type="match status" value="2"/>
</dbReference>
<dbReference type="SUPFAM" id="SSF53697">
    <property type="entry name" value="SIS domain"/>
    <property type="match status" value="1"/>
</dbReference>
<comment type="catalytic activity">
    <reaction evidence="1">
        <text>D-fructose 6-phosphate + L-glutamine = D-glucosamine 6-phosphate + L-glutamate</text>
        <dbReference type="Rhea" id="RHEA:13237"/>
        <dbReference type="ChEBI" id="CHEBI:29985"/>
        <dbReference type="ChEBI" id="CHEBI:58359"/>
        <dbReference type="ChEBI" id="CHEBI:58725"/>
        <dbReference type="ChEBI" id="CHEBI:61527"/>
        <dbReference type="EC" id="2.6.1.16"/>
    </reaction>
</comment>
<dbReference type="GO" id="GO:0006487">
    <property type="term" value="P:protein N-linked glycosylation"/>
    <property type="evidence" value="ECO:0007669"/>
    <property type="project" value="TreeGrafter"/>
</dbReference>